<dbReference type="EMBL" id="FTPD01000045">
    <property type="protein sequence ID" value="SIT58135.1"/>
    <property type="molecule type" value="Genomic_DNA"/>
</dbReference>
<dbReference type="GO" id="GO:0008168">
    <property type="term" value="F:methyltransferase activity"/>
    <property type="evidence" value="ECO:0007669"/>
    <property type="project" value="UniProtKB-KW"/>
</dbReference>
<accession>A0A1R3VE17</accession>
<gene>
    <name evidence="1" type="ORF">BQ8794_50237</name>
</gene>
<proteinExistence type="predicted"/>
<dbReference type="STRING" id="1631249.BQ8794_50237"/>
<evidence type="ECO:0000313" key="2">
    <source>
        <dbReference type="Proteomes" id="UP000188388"/>
    </source>
</evidence>
<name>A0A1R3VE17_9HYPH</name>
<dbReference type="SUPFAM" id="SSF53335">
    <property type="entry name" value="S-adenosyl-L-methionine-dependent methyltransferases"/>
    <property type="match status" value="1"/>
</dbReference>
<dbReference type="GO" id="GO:0032259">
    <property type="term" value="P:methylation"/>
    <property type="evidence" value="ECO:0007669"/>
    <property type="project" value="UniProtKB-KW"/>
</dbReference>
<dbReference type="Gene3D" id="3.40.50.150">
    <property type="entry name" value="Vaccinia Virus protein VP39"/>
    <property type="match status" value="1"/>
</dbReference>
<sequence length="247" mass="27957">MNVRRCQNRDSRMTNARWMQRGFTPLKRYLPRAVWQSVRALATGIVTPLRFSLATGHFRSSLSMVAKASNGSPLPWYTYPAIDFLAARNFDGKTILEFGGGQSTLWWSAHAKSVLTIEQDAEWTALLKDKIGSNVTLHHVPIDKKNLSFEGVRALIPAHQKFDVIVVDGHLRREATALAFNHLADDGAIIHDNSEGYEFFEETQNRECKRIDFFGFCPGVSTRSCTSLVYRDDCFLLKPDIPIPVIR</sequence>
<organism evidence="1 2">
    <name type="scientific">Mesorhizobium prunaredense</name>
    <dbReference type="NCBI Taxonomy" id="1631249"/>
    <lineage>
        <taxon>Bacteria</taxon>
        <taxon>Pseudomonadati</taxon>
        <taxon>Pseudomonadota</taxon>
        <taxon>Alphaproteobacteria</taxon>
        <taxon>Hyphomicrobiales</taxon>
        <taxon>Phyllobacteriaceae</taxon>
        <taxon>Mesorhizobium</taxon>
    </lineage>
</organism>
<keyword evidence="2" id="KW-1185">Reference proteome</keyword>
<evidence type="ECO:0000313" key="1">
    <source>
        <dbReference type="EMBL" id="SIT58135.1"/>
    </source>
</evidence>
<keyword evidence="1" id="KW-0489">Methyltransferase</keyword>
<dbReference type="AlphaFoldDB" id="A0A1R3VE17"/>
<keyword evidence="1" id="KW-0808">Transferase</keyword>
<protein>
    <submittedName>
        <fullName evidence="1">PCMT-protein-L-isoaspartate(D-aspartate) O-methyltransferase</fullName>
    </submittedName>
</protein>
<dbReference type="Proteomes" id="UP000188388">
    <property type="component" value="Unassembled WGS sequence"/>
</dbReference>
<reference evidence="2" key="1">
    <citation type="submission" date="2017-01" db="EMBL/GenBank/DDBJ databases">
        <authorList>
            <person name="Brunel B."/>
        </authorList>
    </citation>
    <scope>NUCLEOTIDE SEQUENCE [LARGE SCALE GENOMIC DNA]</scope>
</reference>
<dbReference type="InterPro" id="IPR029063">
    <property type="entry name" value="SAM-dependent_MTases_sf"/>
</dbReference>